<comment type="caution">
    <text evidence="1">The sequence shown here is derived from an EMBL/GenBank/DDBJ whole genome shotgun (WGS) entry which is preliminary data.</text>
</comment>
<dbReference type="PATRIC" id="fig|1396.433.peg.2231"/>
<accession>A0A0G8CH23</accession>
<sequence>MSGKPLNKYVVKRAFRDKFTLVHYSVADSYESNDAERVMYLQDEGFLNKERIIDKKEGSKGPVHVGGGYYELTNGEKIKGKDAALEALKQLEQVGVNEYDA</sequence>
<evidence type="ECO:0000313" key="1">
    <source>
        <dbReference type="EMBL" id="KKZ98769.1"/>
    </source>
</evidence>
<dbReference type="Proteomes" id="UP000035350">
    <property type="component" value="Unassembled WGS sequence"/>
</dbReference>
<organism evidence="1 2">
    <name type="scientific">Bacillus wiedmannii</name>
    <dbReference type="NCBI Taxonomy" id="1890302"/>
    <lineage>
        <taxon>Bacteria</taxon>
        <taxon>Bacillati</taxon>
        <taxon>Bacillota</taxon>
        <taxon>Bacilli</taxon>
        <taxon>Bacillales</taxon>
        <taxon>Bacillaceae</taxon>
        <taxon>Bacillus</taxon>
        <taxon>Bacillus cereus group</taxon>
    </lineage>
</organism>
<dbReference type="EMBL" id="LCYN01000004">
    <property type="protein sequence ID" value="KKZ98769.1"/>
    <property type="molecule type" value="Genomic_DNA"/>
</dbReference>
<evidence type="ECO:0000313" key="2">
    <source>
        <dbReference type="Proteomes" id="UP000035350"/>
    </source>
</evidence>
<protein>
    <submittedName>
        <fullName evidence="1">Uncharacterized protein</fullName>
    </submittedName>
</protein>
<dbReference type="RefSeq" id="WP_046957660.1">
    <property type="nucleotide sequence ID" value="NZ_LCYN01000004.1"/>
</dbReference>
<reference evidence="1 2" key="1">
    <citation type="journal article" date="2015" name="Genome Announc.">
        <title>Next-Generation Whole-Genome Sequencing of Eight Strains of Bacillus cereus, Isolated from Food.</title>
        <authorList>
            <person name="Krawczyk A.O."/>
            <person name="de Jong A."/>
            <person name="Eijlander R.T."/>
            <person name="Berendsen E.M."/>
            <person name="Holsappel S."/>
            <person name="Wells-Bennik M.H."/>
            <person name="Kuipers O.P."/>
        </authorList>
    </citation>
    <scope>NUCLEOTIDE SEQUENCE [LARGE SCALE GENOMIC DNA]</scope>
    <source>
        <strain evidence="1 2">B4147</strain>
    </source>
</reference>
<reference evidence="2" key="2">
    <citation type="submission" date="2015-04" db="EMBL/GenBank/DDBJ databases">
        <title>Draft Genome Sequences of Eight Spore-Forming Food Isolates of Bacillus cereus Genome sequencing.</title>
        <authorList>
            <person name="Krawcyk A.O."/>
            <person name="de Jong A."/>
            <person name="Eijlander R.T."/>
            <person name="Berendsen E.M."/>
            <person name="Holsappel S."/>
            <person name="Wells-Bennik M."/>
            <person name="Kuipers O.P."/>
        </authorList>
    </citation>
    <scope>NUCLEOTIDE SEQUENCE [LARGE SCALE GENOMIC DNA]</scope>
    <source>
        <strain evidence="2">B4147</strain>
    </source>
</reference>
<name>A0A0G8CH23_9BACI</name>
<gene>
    <name evidence="1" type="ORF">B4147_3352</name>
</gene>
<dbReference type="AlphaFoldDB" id="A0A0G8CH23"/>
<proteinExistence type="predicted"/>